<dbReference type="EMBL" id="KT239446">
    <property type="protein sequence ID" value="AKY01922.1"/>
    <property type="molecule type" value="Genomic_DNA"/>
</dbReference>
<accession>A0A0K1Y4K2</accession>
<dbReference type="RefSeq" id="YP_009190632.1">
    <property type="nucleotide sequence ID" value="NC_028686.1"/>
</dbReference>
<reference evidence="2 3" key="1">
    <citation type="submission" date="2015-07" db="EMBL/GenBank/DDBJ databases">
        <title>Isolation and characterization of JD18-a novel lytic bacteriophage for Klebsiella pneumoniae.</title>
        <authorList>
            <person name="Fan J."/>
            <person name="Zhang X."/>
            <person name="Guo X."/>
            <person name="He P."/>
            <person name="Zhang Y."/>
        </authorList>
    </citation>
    <scope>NUCLEOTIDE SEQUENCE [LARGE SCALE GENOMIC DNA]</scope>
</reference>
<keyword evidence="3" id="KW-1185">Reference proteome</keyword>
<gene>
    <name evidence="2" type="ORF">JD18_051</name>
</gene>
<name>A0A0K1Y4K2_9CAUD</name>
<evidence type="ECO:0000313" key="3">
    <source>
        <dbReference type="Proteomes" id="UP000204179"/>
    </source>
</evidence>
<dbReference type="GeneID" id="26518466"/>
<keyword evidence="1" id="KW-0812">Transmembrane</keyword>
<keyword evidence="1" id="KW-1133">Transmembrane helix</keyword>
<organism evidence="2 3">
    <name type="scientific">Klebsiella phage JD18</name>
    <dbReference type="NCBI Taxonomy" id="1698360"/>
    <lineage>
        <taxon>Viruses</taxon>
        <taxon>Duplodnaviria</taxon>
        <taxon>Heunggongvirae</taxon>
        <taxon>Uroviricota</taxon>
        <taxon>Caudoviricetes</taxon>
        <taxon>Pantevenvirales</taxon>
        <taxon>Straboviridae</taxon>
        <taxon>Tevenvirinae</taxon>
        <taxon>Jiaodavirus</taxon>
        <taxon>Jiaodavirus jd18</taxon>
    </lineage>
</organism>
<evidence type="ECO:0000313" key="2">
    <source>
        <dbReference type="EMBL" id="AKY01922.1"/>
    </source>
</evidence>
<dbReference type="KEGG" id="vg:26518466"/>
<keyword evidence="1" id="KW-0472">Membrane</keyword>
<protein>
    <submittedName>
        <fullName evidence="2">Uncharacterized protein</fullName>
    </submittedName>
</protein>
<dbReference type="Proteomes" id="UP000204179">
    <property type="component" value="Segment"/>
</dbReference>
<feature type="transmembrane region" description="Helical" evidence="1">
    <location>
        <begin position="12"/>
        <end position="36"/>
    </location>
</feature>
<evidence type="ECO:0000256" key="1">
    <source>
        <dbReference type="SAM" id="Phobius"/>
    </source>
</evidence>
<sequence length="70" mass="7899">MKFINAIRKFISNVIALVALTAGAFVAIPFIVLIIISDWINPTKKDEKLSNEELQKRVNTLTAKLQQVMK</sequence>
<proteinExistence type="predicted"/>